<evidence type="ECO:0000256" key="4">
    <source>
        <dbReference type="SAM" id="Phobius"/>
    </source>
</evidence>
<accession>A0A6F8XMH7</accession>
<proteinExistence type="predicted"/>
<dbReference type="GO" id="GO:0030246">
    <property type="term" value="F:carbohydrate binding"/>
    <property type="evidence" value="ECO:0007669"/>
    <property type="project" value="InterPro"/>
</dbReference>
<dbReference type="Proteomes" id="UP000502508">
    <property type="component" value="Chromosome"/>
</dbReference>
<dbReference type="SMART" id="SM00495">
    <property type="entry name" value="ChtBD3"/>
    <property type="match status" value="2"/>
</dbReference>
<dbReference type="GO" id="GO:0005576">
    <property type="term" value="C:extracellular region"/>
    <property type="evidence" value="ECO:0007669"/>
    <property type="project" value="InterPro"/>
</dbReference>
<dbReference type="GO" id="GO:0004553">
    <property type="term" value="F:hydrolase activity, hydrolyzing O-glycosyl compounds"/>
    <property type="evidence" value="ECO:0007669"/>
    <property type="project" value="InterPro"/>
</dbReference>
<dbReference type="SUPFAM" id="SSF81296">
    <property type="entry name" value="E set domains"/>
    <property type="match status" value="1"/>
</dbReference>
<dbReference type="EMBL" id="AP022870">
    <property type="protein sequence ID" value="BCB75015.1"/>
    <property type="molecule type" value="Genomic_DNA"/>
</dbReference>
<dbReference type="GO" id="GO:0005975">
    <property type="term" value="P:carbohydrate metabolic process"/>
    <property type="evidence" value="ECO:0007669"/>
    <property type="project" value="InterPro"/>
</dbReference>
<dbReference type="InterPro" id="IPR036573">
    <property type="entry name" value="CBM_sf_5/12"/>
</dbReference>
<keyword evidence="1" id="KW-0732">Signal</keyword>
<dbReference type="Pfam" id="PF02839">
    <property type="entry name" value="CBM_5_12"/>
    <property type="match status" value="2"/>
</dbReference>
<sequence>MALRDVLRTGRIRVAASVAAALVMVTAGSIIVMSVRDQASAHGTMQSPPSRVYHCRFHDLPQQPAIPACRDAIAIGGAQAVYDWNEISVPQAAGNHRAVIPDGRLCSAGRDKYRGFDQPRKDWPATRLVAGSTYDFRLNGSAAHKGTVDLFLTRDGYDPTGPLRWDDLEPSPFLRIREDHAGGDYAMTGRLPAGKNGRHLIYAVWQRSDSPEAFYACSDVVFGDEPPPRAPVVRPVKPRGDGPPEHDHSHPPNPTHSPDPTPSPKPTSGHRPPAAPAPTTVDSRPAAAAWQPHTSYAAGAVVSFEGRRYTARQSHTSQPGWAPPEVPALWIGVPAPDADKAAQWQPQINYPAGARVSWGANEYVCVLGHESQRGWEPTAATTLWRLAS</sequence>
<dbReference type="CDD" id="cd21177">
    <property type="entry name" value="LPMO_AA10"/>
    <property type="match status" value="1"/>
</dbReference>
<dbReference type="InterPro" id="IPR014756">
    <property type="entry name" value="Ig_E-set"/>
</dbReference>
<evidence type="ECO:0000256" key="2">
    <source>
        <dbReference type="ARBA" id="ARBA00022801"/>
    </source>
</evidence>
<keyword evidence="2" id="KW-0378">Hydrolase</keyword>
<keyword evidence="4" id="KW-0472">Membrane</keyword>
<protein>
    <recommendedName>
        <fullName evidence="5">Chitin-binding type-3 domain-containing protein</fullName>
    </recommendedName>
</protein>
<dbReference type="Gene3D" id="2.70.50.50">
    <property type="entry name" value="chitin-binding protein cbp21"/>
    <property type="match status" value="1"/>
</dbReference>
<dbReference type="Pfam" id="PF03067">
    <property type="entry name" value="LPMO_10"/>
    <property type="match status" value="1"/>
</dbReference>
<feature type="compositionally biased region" description="Basic and acidic residues" evidence="3">
    <location>
        <begin position="238"/>
        <end position="250"/>
    </location>
</feature>
<dbReference type="PANTHER" id="PTHR34823">
    <property type="entry name" value="GLCNAC-BINDING PROTEIN A"/>
    <property type="match status" value="1"/>
</dbReference>
<feature type="region of interest" description="Disordered" evidence="3">
    <location>
        <begin position="225"/>
        <end position="288"/>
    </location>
</feature>
<keyword evidence="7" id="KW-1185">Reference proteome</keyword>
<dbReference type="AlphaFoldDB" id="A0A6F8XMH7"/>
<dbReference type="Gene3D" id="2.10.10.20">
    <property type="entry name" value="Carbohydrate-binding module superfamily 5/12"/>
    <property type="match status" value="2"/>
</dbReference>
<feature type="domain" description="Chitin-binding type-3" evidence="5">
    <location>
        <begin position="341"/>
        <end position="387"/>
    </location>
</feature>
<feature type="domain" description="Chitin-binding type-3" evidence="5">
    <location>
        <begin position="287"/>
        <end position="333"/>
    </location>
</feature>
<reference evidence="6 7" key="2">
    <citation type="submission" date="2020-03" db="EMBL/GenBank/DDBJ databases">
        <authorList>
            <person name="Ichikawa N."/>
            <person name="Kimura A."/>
            <person name="Kitahashi Y."/>
            <person name="Uohara A."/>
        </authorList>
    </citation>
    <scope>NUCLEOTIDE SEQUENCE [LARGE SCALE GENOMIC DNA]</scope>
    <source>
        <strain evidence="6 7">NBRC 107702</strain>
    </source>
</reference>
<dbReference type="CDD" id="cd12214">
    <property type="entry name" value="ChiA1_BD"/>
    <property type="match status" value="2"/>
</dbReference>
<feature type="compositionally biased region" description="Pro residues" evidence="3">
    <location>
        <begin position="251"/>
        <end position="265"/>
    </location>
</feature>
<dbReference type="RefSeq" id="WP_197938125.1">
    <property type="nucleotide sequence ID" value="NZ_AP022870.1"/>
</dbReference>
<evidence type="ECO:0000259" key="5">
    <source>
        <dbReference type="SMART" id="SM00495"/>
    </source>
</evidence>
<dbReference type="InterPro" id="IPR004302">
    <property type="entry name" value="Cellulose/chitin-bd_N"/>
</dbReference>
<evidence type="ECO:0000313" key="7">
    <source>
        <dbReference type="Proteomes" id="UP000502508"/>
    </source>
</evidence>
<gene>
    <name evidence="6" type="ORF">Pflav_014250</name>
</gene>
<dbReference type="InterPro" id="IPR003610">
    <property type="entry name" value="CBM5/12"/>
</dbReference>
<name>A0A6F8XMH7_9ACTN</name>
<keyword evidence="4" id="KW-0812">Transmembrane</keyword>
<dbReference type="PANTHER" id="PTHR34823:SF1">
    <property type="entry name" value="CHITIN-BINDING TYPE-4 DOMAIN-CONTAINING PROTEIN"/>
    <property type="match status" value="1"/>
</dbReference>
<dbReference type="SUPFAM" id="SSF51055">
    <property type="entry name" value="Carbohydrate binding domain"/>
    <property type="match status" value="2"/>
</dbReference>
<dbReference type="InterPro" id="IPR051024">
    <property type="entry name" value="GlcNAc_Chitin_IntDeg"/>
</dbReference>
<evidence type="ECO:0000256" key="3">
    <source>
        <dbReference type="SAM" id="MobiDB-lite"/>
    </source>
</evidence>
<feature type="transmembrane region" description="Helical" evidence="4">
    <location>
        <begin position="12"/>
        <end position="35"/>
    </location>
</feature>
<organism evidence="6 7">
    <name type="scientific">Phytohabitans flavus</name>
    <dbReference type="NCBI Taxonomy" id="1076124"/>
    <lineage>
        <taxon>Bacteria</taxon>
        <taxon>Bacillati</taxon>
        <taxon>Actinomycetota</taxon>
        <taxon>Actinomycetes</taxon>
        <taxon>Micromonosporales</taxon>
        <taxon>Micromonosporaceae</taxon>
    </lineage>
</organism>
<keyword evidence="4" id="KW-1133">Transmembrane helix</keyword>
<dbReference type="KEGG" id="pfla:Pflav_014250"/>
<evidence type="ECO:0000313" key="6">
    <source>
        <dbReference type="EMBL" id="BCB75015.1"/>
    </source>
</evidence>
<reference evidence="6 7" key="1">
    <citation type="submission" date="2020-03" db="EMBL/GenBank/DDBJ databases">
        <title>Whole genome shotgun sequence of Phytohabitans flavus NBRC 107702.</title>
        <authorList>
            <person name="Komaki H."/>
            <person name="Tamura T."/>
        </authorList>
    </citation>
    <scope>NUCLEOTIDE SEQUENCE [LARGE SCALE GENOMIC DNA]</scope>
    <source>
        <strain evidence="6 7">NBRC 107702</strain>
    </source>
</reference>
<evidence type="ECO:0000256" key="1">
    <source>
        <dbReference type="ARBA" id="ARBA00022729"/>
    </source>
</evidence>